<feature type="region of interest" description="Disordered" evidence="1">
    <location>
        <begin position="1"/>
        <end position="28"/>
    </location>
</feature>
<proteinExistence type="predicted"/>
<evidence type="ECO:0000256" key="1">
    <source>
        <dbReference type="SAM" id="MobiDB-lite"/>
    </source>
</evidence>
<feature type="region of interest" description="Disordered" evidence="1">
    <location>
        <begin position="55"/>
        <end position="88"/>
    </location>
</feature>
<feature type="region of interest" description="Disordered" evidence="1">
    <location>
        <begin position="251"/>
        <end position="277"/>
    </location>
</feature>
<dbReference type="EMBL" id="NHTK01001382">
    <property type="protein sequence ID" value="PPQ98555.1"/>
    <property type="molecule type" value="Genomic_DNA"/>
</dbReference>
<feature type="region of interest" description="Disordered" evidence="1">
    <location>
        <begin position="1071"/>
        <end position="1150"/>
    </location>
</feature>
<accession>A0A409Y677</accession>
<feature type="region of interest" description="Disordered" evidence="1">
    <location>
        <begin position="294"/>
        <end position="327"/>
    </location>
</feature>
<protein>
    <submittedName>
        <fullName evidence="2">Uncharacterized protein</fullName>
    </submittedName>
</protein>
<dbReference type="InParanoid" id="A0A409Y677"/>
<sequence length="1184" mass="130797">MSRLTSSPFHKPSPFQFPHVLPSPPETQAESITMTPALPPSVAAGVHDHGINEFTLGTSFTPDQSSRIRRSSSIAYNTSSLREPKERPIQRPSKPLVIIIPPPGLIPAYAQTSSAFSMGPPSRMLQGTIMPLLPSMFAQLTAIAKEFNFPSTTGLCLYMHYVEDGISMIPRVSEDSWHSLWTHFSEPALLPHERKALVAGKLEFDIDLRHARWYNAWISNVLREVPDPLSHHLPSAAPSLAHYRGESKTTFTEGRHLDDDIPETSSPRPLHSVSAGRHVPRKLSLVERFDVAGPKPESRLAAPAMDSSNPQVLSPIEQEDEPQSARHDLDTRVNSWRATALTTTHKLAAKGQPSLDPPNLPNDIPIQSPSLPVEEEVELNLADYAWSVSSFGPASTGELSPLSWSRVSSVDLANRVIGSVCTTPSICTSFGPADYESLTSPVSWGRVSSVHLGDRMVGSVASTPSICTSFGPADYDPLSPLVTYSRVPSPDIAHRLYDSAPPTPFTATSWGAPSSYPPSPACYSSVSSVGLPERLSVEGHHLPHYSSDEEEEGEIKLFNPWPFTDRLSSTEDSQSFMQATQEGTSTAVSEQRSGLWRHAWPYTAVRTPTPVQEEDPSSLKDASFSSVPEGASLVKPWGQAWPYNAASHLDIDQQPSTPPLQRNVPWGHAWPYNRTVDVDVTDKPLDFVYPYFRIYAPVYPVLEIYPPRMTDNKLVEKERFTLSTDLPSCYPCIEIYKPGYPHNLDNVYPHVKLDEQLTRSHRVDYPYFDLYPAVSGPRYGYLSSLVRAPSVSYPNMDIYPVPQSKSLKKPPKVPATSSSQTATNYPIFNLYPAVYPFFDLYPALSSGYQRIAPSVNRPSRTVEKINLHIYPPVRPAVYPEFDIYPAVMAPLWHADESPSPSLNPSKHVYPYFDIYPAVYPQFNIYPPAAAEGRQADVNNDLSTMPRTSQAVAPDPAVYPHFDLYPSNITAVSTPVNAPAKETTLTTSPQAIYPVFNLYPAVYPYMDLYLPLPEPYPPPKSPKCTTGNCSASATSRLTHSELHAMVMMERAGYAGGFHSPQSSIDEVLLPSMSQPLNRSPSSIRQSKITHLPSNPRELRRPSMAFNTPNSSLVSESINSAEHPMPLRKSLSLRHRDSPQSSDTVPVRPLAQRRDSLVSQRVKAYAANGEDLSSFSSCAAQLLIPL</sequence>
<dbReference type="OrthoDB" id="3269353at2759"/>
<keyword evidence="3" id="KW-1185">Reference proteome</keyword>
<dbReference type="AlphaFoldDB" id="A0A409Y677"/>
<feature type="compositionally biased region" description="Polar residues" evidence="1">
    <location>
        <begin position="55"/>
        <end position="64"/>
    </location>
</feature>
<comment type="caution">
    <text evidence="2">The sequence shown here is derived from an EMBL/GenBank/DDBJ whole genome shotgun (WGS) entry which is preliminary data.</text>
</comment>
<feature type="compositionally biased region" description="Polar residues" evidence="1">
    <location>
        <begin position="1071"/>
        <end position="1091"/>
    </location>
</feature>
<organism evidence="2 3">
    <name type="scientific">Panaeolus cyanescens</name>
    <dbReference type="NCBI Taxonomy" id="181874"/>
    <lineage>
        <taxon>Eukaryota</taxon>
        <taxon>Fungi</taxon>
        <taxon>Dikarya</taxon>
        <taxon>Basidiomycota</taxon>
        <taxon>Agaricomycotina</taxon>
        <taxon>Agaricomycetes</taxon>
        <taxon>Agaricomycetidae</taxon>
        <taxon>Agaricales</taxon>
        <taxon>Agaricineae</taxon>
        <taxon>Galeropsidaceae</taxon>
        <taxon>Panaeolus</taxon>
    </lineage>
</organism>
<dbReference type="Proteomes" id="UP000284842">
    <property type="component" value="Unassembled WGS sequence"/>
</dbReference>
<gene>
    <name evidence="2" type="ORF">CVT24_004046</name>
</gene>
<dbReference type="STRING" id="181874.A0A409Y677"/>
<evidence type="ECO:0000313" key="3">
    <source>
        <dbReference type="Proteomes" id="UP000284842"/>
    </source>
</evidence>
<feature type="compositionally biased region" description="Polar residues" evidence="1">
    <location>
        <begin position="1103"/>
        <end position="1118"/>
    </location>
</feature>
<evidence type="ECO:0000313" key="2">
    <source>
        <dbReference type="EMBL" id="PPQ98555.1"/>
    </source>
</evidence>
<reference evidence="2 3" key="1">
    <citation type="journal article" date="2018" name="Evol. Lett.">
        <title>Horizontal gene cluster transfer increased hallucinogenic mushroom diversity.</title>
        <authorList>
            <person name="Reynolds H.T."/>
            <person name="Vijayakumar V."/>
            <person name="Gluck-Thaler E."/>
            <person name="Korotkin H.B."/>
            <person name="Matheny P.B."/>
            <person name="Slot J.C."/>
        </authorList>
    </citation>
    <scope>NUCLEOTIDE SEQUENCE [LARGE SCALE GENOMIC DNA]</scope>
    <source>
        <strain evidence="2 3">2629</strain>
    </source>
</reference>
<name>A0A409Y677_9AGAR</name>